<keyword evidence="1" id="KW-0472">Membrane</keyword>
<evidence type="ECO:0000313" key="3">
    <source>
        <dbReference type="EMBL" id="MVQ33164.1"/>
    </source>
</evidence>
<dbReference type="InterPro" id="IPR029787">
    <property type="entry name" value="Nucleotide_cyclase"/>
</dbReference>
<dbReference type="NCBIfam" id="TIGR00254">
    <property type="entry name" value="GGDEF"/>
    <property type="match status" value="1"/>
</dbReference>
<dbReference type="Gene3D" id="3.30.70.270">
    <property type="match status" value="1"/>
</dbReference>
<dbReference type="SMART" id="SM00267">
    <property type="entry name" value="GGDEF"/>
    <property type="match status" value="1"/>
</dbReference>
<feature type="transmembrane region" description="Helical" evidence="1">
    <location>
        <begin position="6"/>
        <end position="26"/>
    </location>
</feature>
<sequence>MNELFMDFLTILLPSFFFFYMAVTLLHRNIKSMLNRIAALLMLAFQFYFLGEYIKTSLLPQYQMQIVLYGNSPMLLLVICCLVHLSVLIGNPATSAFKRFLPFIYAAPYTLWLGFLITKDHRVLYNAEVTDGRSPLDPQFLLITVLFIAGYILLSVIILAVSWYRVKEIKHRQVLRSLLLSLFLLFAWFVLVTFLLQSKVLTSRNAMILFFIGYLLWAVTLRHLVGKYDIMPDYRKLFHILFKSAPTAILLLDQKGDVKEMNPRAKQWLEGIPVHHIMSYFQFENNMPVVDMLALVQQENEVQWEAQLHNPKKGDWDLIMGLELIEETDEKLYVMHLTDVTSLKVAERKLLKSEQNYKYLAHHDSLTDLYNRAALHELLLEKIERRESFALILIDLDNFKPINDRYGHFVGDLYLKHIALMLENCSQPDDKIGRIGGDEFVWIISSMDDNSELDRIVDHRLSLVQKTPFTYKGIEIPISFSAGVSQFPRDATDITTLMKNADEAMYTMKRARKTGISALAD</sequence>
<dbReference type="InterPro" id="IPR052163">
    <property type="entry name" value="DGC-Regulatory_Protein"/>
</dbReference>
<dbReference type="InterPro" id="IPR043128">
    <property type="entry name" value="Rev_trsase/Diguanyl_cyclase"/>
</dbReference>
<dbReference type="EMBL" id="WSEM01000002">
    <property type="protein sequence ID" value="MVQ33164.1"/>
    <property type="molecule type" value="Genomic_DNA"/>
</dbReference>
<feature type="transmembrane region" description="Helical" evidence="1">
    <location>
        <begin position="138"/>
        <end position="166"/>
    </location>
</feature>
<feature type="domain" description="GGDEF" evidence="2">
    <location>
        <begin position="387"/>
        <end position="521"/>
    </location>
</feature>
<reference evidence="3 4" key="1">
    <citation type="submission" date="2019-12" db="EMBL/GenBank/DDBJ databases">
        <authorList>
            <person name="Huq M.A."/>
        </authorList>
    </citation>
    <scope>NUCLEOTIDE SEQUENCE [LARGE SCALE GENOMIC DNA]</scope>
    <source>
        <strain evidence="3 4">MAH-34</strain>
    </source>
</reference>
<gene>
    <name evidence="3" type="ORF">GON05_00725</name>
</gene>
<dbReference type="InterPro" id="IPR000160">
    <property type="entry name" value="GGDEF_dom"/>
</dbReference>
<dbReference type="PANTHER" id="PTHR46663">
    <property type="entry name" value="DIGUANYLATE CYCLASE DGCT-RELATED"/>
    <property type="match status" value="1"/>
</dbReference>
<keyword evidence="1" id="KW-1133">Transmembrane helix</keyword>
<dbReference type="PROSITE" id="PS50887">
    <property type="entry name" value="GGDEF"/>
    <property type="match status" value="1"/>
</dbReference>
<name>A0ABW9U280_9BACL</name>
<feature type="transmembrane region" description="Helical" evidence="1">
    <location>
        <begin position="100"/>
        <end position="118"/>
    </location>
</feature>
<evidence type="ECO:0000313" key="4">
    <source>
        <dbReference type="Proteomes" id="UP000467637"/>
    </source>
</evidence>
<feature type="transmembrane region" description="Helical" evidence="1">
    <location>
        <begin position="208"/>
        <end position="225"/>
    </location>
</feature>
<keyword evidence="1" id="KW-0812">Transmembrane</keyword>
<evidence type="ECO:0000259" key="2">
    <source>
        <dbReference type="PROSITE" id="PS50887"/>
    </source>
</evidence>
<dbReference type="CDD" id="cd01949">
    <property type="entry name" value="GGDEF"/>
    <property type="match status" value="1"/>
</dbReference>
<feature type="transmembrane region" description="Helical" evidence="1">
    <location>
        <begin position="33"/>
        <end position="54"/>
    </location>
</feature>
<feature type="transmembrane region" description="Helical" evidence="1">
    <location>
        <begin position="66"/>
        <end position="88"/>
    </location>
</feature>
<accession>A0ABW9U280</accession>
<organism evidence="3 4">
    <name type="scientific">Paenibacillus anseongense</name>
    <dbReference type="NCBI Taxonomy" id="2682845"/>
    <lineage>
        <taxon>Bacteria</taxon>
        <taxon>Bacillati</taxon>
        <taxon>Bacillota</taxon>
        <taxon>Bacilli</taxon>
        <taxon>Bacillales</taxon>
        <taxon>Paenibacillaceae</taxon>
        <taxon>Paenibacillus</taxon>
    </lineage>
</organism>
<protein>
    <submittedName>
        <fullName evidence="3">Diguanylate cyclase</fullName>
    </submittedName>
</protein>
<comment type="caution">
    <text evidence="3">The sequence shown here is derived from an EMBL/GenBank/DDBJ whole genome shotgun (WGS) entry which is preliminary data.</text>
</comment>
<dbReference type="Pfam" id="PF00990">
    <property type="entry name" value="GGDEF"/>
    <property type="match status" value="1"/>
</dbReference>
<dbReference type="PANTHER" id="PTHR46663:SF3">
    <property type="entry name" value="SLL0267 PROTEIN"/>
    <property type="match status" value="1"/>
</dbReference>
<feature type="transmembrane region" description="Helical" evidence="1">
    <location>
        <begin position="178"/>
        <end position="196"/>
    </location>
</feature>
<dbReference type="SUPFAM" id="SSF55073">
    <property type="entry name" value="Nucleotide cyclase"/>
    <property type="match status" value="1"/>
</dbReference>
<dbReference type="Proteomes" id="UP000467637">
    <property type="component" value="Unassembled WGS sequence"/>
</dbReference>
<proteinExistence type="predicted"/>
<evidence type="ECO:0000256" key="1">
    <source>
        <dbReference type="SAM" id="Phobius"/>
    </source>
</evidence>
<keyword evidence="4" id="KW-1185">Reference proteome</keyword>